<evidence type="ECO:0000256" key="10">
    <source>
        <dbReference type="SAM" id="Phobius"/>
    </source>
</evidence>
<reference evidence="12 13" key="1">
    <citation type="journal article" date="2007" name="Science">
        <title>Sea anemone genome reveals ancestral eumetazoan gene repertoire and genomic organization.</title>
        <authorList>
            <person name="Putnam N.H."/>
            <person name="Srivastava M."/>
            <person name="Hellsten U."/>
            <person name="Dirks B."/>
            <person name="Chapman J."/>
            <person name="Salamov A."/>
            <person name="Terry A."/>
            <person name="Shapiro H."/>
            <person name="Lindquist E."/>
            <person name="Kapitonov V.V."/>
            <person name="Jurka J."/>
            <person name="Genikhovich G."/>
            <person name="Grigoriev I.V."/>
            <person name="Lucas S.M."/>
            <person name="Steele R.E."/>
            <person name="Finnerty J.R."/>
            <person name="Technau U."/>
            <person name="Martindale M.Q."/>
            <person name="Rokhsar D.S."/>
        </authorList>
    </citation>
    <scope>NUCLEOTIDE SEQUENCE [LARGE SCALE GENOMIC DNA]</scope>
    <source>
        <strain evidence="13">CH2 X CH6</strain>
    </source>
</reference>
<evidence type="ECO:0000256" key="4">
    <source>
        <dbReference type="ARBA" id="ARBA00022989"/>
    </source>
</evidence>
<keyword evidence="2" id="KW-0813">Transport</keyword>
<evidence type="ECO:0000256" key="2">
    <source>
        <dbReference type="ARBA" id="ARBA00022448"/>
    </source>
</evidence>
<dbReference type="GO" id="GO:0015279">
    <property type="term" value="F:store-operated calcium channel activity"/>
    <property type="evidence" value="ECO:0000318"/>
    <property type="project" value="GO_Central"/>
</dbReference>
<keyword evidence="6 10" id="KW-0472">Membrane</keyword>
<evidence type="ECO:0000313" key="12">
    <source>
        <dbReference type="EMBL" id="EDO31100.1"/>
    </source>
</evidence>
<evidence type="ECO:0000256" key="5">
    <source>
        <dbReference type="ARBA" id="ARBA00023065"/>
    </source>
</evidence>
<sequence>MSSEFVPLAEVNDTTHDPPTPEEPPLDGRLLGHWALDGTEDDVTISGDDRWMKFIRAEDGRQALTYWLDQVGSSAEIPAFHVDNSSFTVCLWFCLGSECDILLLADNTNPRQFSISYQNNCLQVVLKGESGNDVLSIKGSEMPHQKWAHIAFVWDHDAKQGEIFVDGHSVAMGTSVCDKGCLAQVYVQRFVLACFLAIEQDEDQENDKDREWAEVSLDASLGPKRFSIVFECYSPDEDPPELLPRQLFSQSSADHDFRMILETNGLITVRLHITKNNLHATYTSKTKIGPHIQPVGFTWEPRLCKGVIYVKGEDDTGTLCTDSWADSLDDRSPRLFYLPSSLRKNILQSHLREQGREYYPWAQQRFDDLADSVEQFAVDFIGQTEGEGSLELVDKTIQQALFYEQKKEQWGNETGSLLVLFLIVLDSLLYPLLLVLFCSKRRYTAVYLRYTLVPLVCFTKDLVSQFTFIALHMAVCLSPSSVQPTAVEYVILVFFLGRILAEVQQYQRSRSKIYFRDMWNYLDITIILCYITIVIVRIVTMAKSGPVQGNNLLAGVMYMYGINTLFLILRVSSVLELNRTTGPLQLALMRMLVDLWVIIVQFVVVILAFSFAITKVYFAQRSLAMGQTETNATYSGFCPLDGGNCLRKTTESLVWSLFGLTDLDSIATNNRAASTLAYYLYAIFLVICVVMLLNTLVALLNNTYEDIKSNSDTEWKYVRAMYADQYNRCHPFPPPVNLITVPLSLLLDRLRRAACVKRMENSKYRIAIHFAKIILYAGQPPDHVHGEVFLKRKCTNLTRWALDLLYWENTKKRYLEKFGESFPDQDDNNIGKVHEEVVKTRDRITRSLALNLSDPTSQAEALRPAYTDQYSEGIASPRPSALPIQSKTWRTCGEMLVRNSLLMRAANAGPLDAHVDGCPIYGQGIPGDYAIAHNMTPLTKDNPSFEVYIKNAEDDIEISVGVVPENYPLCEPPGSIAGSVAYFARDSGIVMTGASLDKVYGVEQECEGDQLQRDDIIRCTLDFSEESSYGVPISFEVNQKCVWRGVVHFQRRVPASFYPRIAIGSPGLAVIYQGLGSYGSRPAATEPPGDTTGNPALKEQMDVKFHEMQEKFQEMQENFQDRMDRVERNIEALLEIARGRREAEPADK</sequence>
<keyword evidence="7" id="KW-0407">Ion channel</keyword>
<dbReference type="SUPFAM" id="SSF49899">
    <property type="entry name" value="Concanavalin A-like lectins/glucanases"/>
    <property type="match status" value="1"/>
</dbReference>
<dbReference type="InterPro" id="IPR002153">
    <property type="entry name" value="TRPC_channel"/>
</dbReference>
<name>A7SYW3_NEMVE</name>
<evidence type="ECO:0000256" key="3">
    <source>
        <dbReference type="ARBA" id="ARBA00022692"/>
    </source>
</evidence>
<keyword evidence="5" id="KW-0406">Ion transport</keyword>
<dbReference type="GO" id="GO:0070679">
    <property type="term" value="F:inositol 1,4,5 trisphosphate binding"/>
    <property type="evidence" value="ECO:0000318"/>
    <property type="project" value="GO_Central"/>
</dbReference>
<dbReference type="PhylomeDB" id="A7SYW3"/>
<dbReference type="GO" id="GO:0034703">
    <property type="term" value="C:cation channel complex"/>
    <property type="evidence" value="ECO:0000318"/>
    <property type="project" value="GO_Central"/>
</dbReference>
<feature type="coiled-coil region" evidence="8">
    <location>
        <begin position="1098"/>
        <end position="1136"/>
    </location>
</feature>
<dbReference type="InterPro" id="IPR005821">
    <property type="entry name" value="Ion_trans_dom"/>
</dbReference>
<dbReference type="PANTHER" id="PTHR10117">
    <property type="entry name" value="TRANSIENT RECEPTOR POTENTIAL CHANNEL"/>
    <property type="match status" value="1"/>
</dbReference>
<proteinExistence type="predicted"/>
<dbReference type="EMBL" id="DS469936">
    <property type="protein sequence ID" value="EDO31100.1"/>
    <property type="molecule type" value="Genomic_DNA"/>
</dbReference>
<dbReference type="Pfam" id="PF00520">
    <property type="entry name" value="Ion_trans"/>
    <property type="match status" value="1"/>
</dbReference>
<feature type="transmembrane region" description="Helical" evidence="10">
    <location>
        <begin position="450"/>
        <end position="475"/>
    </location>
</feature>
<organism evidence="12 13">
    <name type="scientific">Nematostella vectensis</name>
    <name type="common">Starlet sea anemone</name>
    <dbReference type="NCBI Taxonomy" id="45351"/>
    <lineage>
        <taxon>Eukaryota</taxon>
        <taxon>Metazoa</taxon>
        <taxon>Cnidaria</taxon>
        <taxon>Anthozoa</taxon>
        <taxon>Hexacorallia</taxon>
        <taxon>Actiniaria</taxon>
        <taxon>Edwardsiidae</taxon>
        <taxon>Nematostella</taxon>
    </lineage>
</organism>
<feature type="transmembrane region" description="Helical" evidence="10">
    <location>
        <begin position="592"/>
        <end position="613"/>
    </location>
</feature>
<dbReference type="AlphaFoldDB" id="A7SYW3"/>
<dbReference type="Proteomes" id="UP000001593">
    <property type="component" value="Unassembled WGS sequence"/>
</dbReference>
<dbReference type="PANTHER" id="PTHR10117:SF54">
    <property type="entry name" value="TRANSIENT RECEPTOR POTENTIAL-GAMMA PROTEIN"/>
    <property type="match status" value="1"/>
</dbReference>
<comment type="subcellular location">
    <subcellularLocation>
        <location evidence="1">Membrane</location>
        <topology evidence="1">Multi-pass membrane protein</topology>
    </subcellularLocation>
</comment>
<dbReference type="PRINTS" id="PR01097">
    <property type="entry name" value="TRNSRECEPTRP"/>
</dbReference>
<dbReference type="HOGENOM" id="CLU_276852_0_0_1"/>
<dbReference type="eggNOG" id="KOG3609">
    <property type="taxonomic scope" value="Eukaryota"/>
</dbReference>
<evidence type="ECO:0000256" key="6">
    <source>
        <dbReference type="ARBA" id="ARBA00023136"/>
    </source>
</evidence>
<dbReference type="GO" id="GO:0051480">
    <property type="term" value="P:regulation of cytosolic calcium ion concentration"/>
    <property type="evidence" value="ECO:0000318"/>
    <property type="project" value="GO_Central"/>
</dbReference>
<keyword evidence="3 10" id="KW-0812">Transmembrane</keyword>
<feature type="transmembrane region" description="Helical" evidence="10">
    <location>
        <begin position="552"/>
        <end position="571"/>
    </location>
</feature>
<dbReference type="Gene3D" id="2.60.120.920">
    <property type="match status" value="1"/>
</dbReference>
<evidence type="ECO:0000256" key="8">
    <source>
        <dbReference type="SAM" id="Coils"/>
    </source>
</evidence>
<keyword evidence="13" id="KW-1185">Reference proteome</keyword>
<feature type="domain" description="Ion transport" evidence="11">
    <location>
        <begin position="484"/>
        <end position="711"/>
    </location>
</feature>
<keyword evidence="4 10" id="KW-1133">Transmembrane helix</keyword>
<protein>
    <recommendedName>
        <fullName evidence="11">Ion transport domain-containing protein</fullName>
    </recommendedName>
</protein>
<dbReference type="InterPro" id="IPR013320">
    <property type="entry name" value="ConA-like_dom_sf"/>
</dbReference>
<evidence type="ECO:0000256" key="1">
    <source>
        <dbReference type="ARBA" id="ARBA00004141"/>
    </source>
</evidence>
<feature type="transmembrane region" description="Helical" evidence="10">
    <location>
        <begin position="521"/>
        <end position="540"/>
    </location>
</feature>
<keyword evidence="8" id="KW-0175">Coiled coil</keyword>
<evidence type="ECO:0000256" key="7">
    <source>
        <dbReference type="ARBA" id="ARBA00023303"/>
    </source>
</evidence>
<dbReference type="Gene3D" id="2.60.120.200">
    <property type="match status" value="1"/>
</dbReference>
<feature type="transmembrane region" description="Helical" evidence="10">
    <location>
        <begin position="417"/>
        <end position="438"/>
    </location>
</feature>
<dbReference type="GO" id="GO:0070588">
    <property type="term" value="P:calcium ion transmembrane transport"/>
    <property type="evidence" value="ECO:0000318"/>
    <property type="project" value="GO_Central"/>
</dbReference>
<dbReference type="Pfam" id="PF13385">
    <property type="entry name" value="Laminin_G_3"/>
    <property type="match status" value="1"/>
</dbReference>
<dbReference type="GO" id="GO:0005886">
    <property type="term" value="C:plasma membrane"/>
    <property type="evidence" value="ECO:0000318"/>
    <property type="project" value="GO_Central"/>
</dbReference>
<gene>
    <name evidence="12" type="ORF">NEMVEDRAFT_v1g248149</name>
</gene>
<dbReference type="InterPro" id="IPR043136">
    <property type="entry name" value="B30.2/SPRY_sf"/>
</dbReference>
<feature type="transmembrane region" description="Helical" evidence="10">
    <location>
        <begin position="678"/>
        <end position="700"/>
    </location>
</feature>
<evidence type="ECO:0000313" key="13">
    <source>
        <dbReference type="Proteomes" id="UP000001593"/>
    </source>
</evidence>
<accession>A7SYW3</accession>
<feature type="region of interest" description="Disordered" evidence="9">
    <location>
        <begin position="1"/>
        <end position="26"/>
    </location>
</feature>
<dbReference type="InParanoid" id="A7SYW3"/>
<evidence type="ECO:0000259" key="11">
    <source>
        <dbReference type="Pfam" id="PF00520"/>
    </source>
</evidence>
<evidence type="ECO:0000256" key="9">
    <source>
        <dbReference type="SAM" id="MobiDB-lite"/>
    </source>
</evidence>